<dbReference type="Proteomes" id="UP000276133">
    <property type="component" value="Unassembled WGS sequence"/>
</dbReference>
<reference evidence="1 2" key="1">
    <citation type="journal article" date="2018" name="Sci. Rep.">
        <title>Genomic signatures of local adaptation to the degree of environmental predictability in rotifers.</title>
        <authorList>
            <person name="Franch-Gras L."/>
            <person name="Hahn C."/>
            <person name="Garcia-Roger E.M."/>
            <person name="Carmona M.J."/>
            <person name="Serra M."/>
            <person name="Gomez A."/>
        </authorList>
    </citation>
    <scope>NUCLEOTIDE SEQUENCE [LARGE SCALE GENOMIC DNA]</scope>
    <source>
        <strain evidence="1">HYR1</strain>
    </source>
</reference>
<evidence type="ECO:0000313" key="1">
    <source>
        <dbReference type="EMBL" id="RNA43447.1"/>
    </source>
</evidence>
<dbReference type="EMBL" id="REGN01000224">
    <property type="protein sequence ID" value="RNA43447.1"/>
    <property type="molecule type" value="Genomic_DNA"/>
</dbReference>
<sequence length="88" mass="10492">MNNENTIYEKKVSRSLITIYINGDERKTVCQQAENLKIRINEFSDLILCPFKGYLHKTWKIKFTLKTITLFGYYRKKSHNLKSAFLKN</sequence>
<dbReference type="AlphaFoldDB" id="A0A3M7T6B2"/>
<proteinExistence type="predicted"/>
<gene>
    <name evidence="1" type="ORF">BpHYR1_039743</name>
</gene>
<protein>
    <submittedName>
        <fullName evidence="1">Uncharacterized protein</fullName>
    </submittedName>
</protein>
<evidence type="ECO:0000313" key="2">
    <source>
        <dbReference type="Proteomes" id="UP000276133"/>
    </source>
</evidence>
<name>A0A3M7T6B2_BRAPC</name>
<keyword evidence="2" id="KW-1185">Reference proteome</keyword>
<organism evidence="1 2">
    <name type="scientific">Brachionus plicatilis</name>
    <name type="common">Marine rotifer</name>
    <name type="synonym">Brachionus muelleri</name>
    <dbReference type="NCBI Taxonomy" id="10195"/>
    <lineage>
        <taxon>Eukaryota</taxon>
        <taxon>Metazoa</taxon>
        <taxon>Spiralia</taxon>
        <taxon>Gnathifera</taxon>
        <taxon>Rotifera</taxon>
        <taxon>Eurotatoria</taxon>
        <taxon>Monogononta</taxon>
        <taxon>Pseudotrocha</taxon>
        <taxon>Ploima</taxon>
        <taxon>Brachionidae</taxon>
        <taxon>Brachionus</taxon>
    </lineage>
</organism>
<accession>A0A3M7T6B2</accession>
<comment type="caution">
    <text evidence="1">The sequence shown here is derived from an EMBL/GenBank/DDBJ whole genome shotgun (WGS) entry which is preliminary data.</text>
</comment>